<sequence length="106" mass="12464">MKANQAPMYIVIFKATIKALDTTYSEMAQMLRNKALSQFNCAKFEACSENGFEIALSYWHSLEDIQRWQQDAEHQVAQRLGKEKWYQDFSVEICKVERVYSSQKEL</sequence>
<proteinExistence type="predicted"/>
<evidence type="ECO:0000313" key="1">
    <source>
        <dbReference type="EMBL" id="ENU90908.1"/>
    </source>
</evidence>
<dbReference type="SUPFAM" id="SSF54909">
    <property type="entry name" value="Dimeric alpha+beta barrel"/>
    <property type="match status" value="1"/>
</dbReference>
<comment type="caution">
    <text evidence="1">The sequence shown here is derived from an EMBL/GenBank/DDBJ whole genome shotgun (WGS) entry which is preliminary data.</text>
</comment>
<evidence type="ECO:0008006" key="3">
    <source>
        <dbReference type="Google" id="ProtNLM"/>
    </source>
</evidence>
<dbReference type="Proteomes" id="UP000013049">
    <property type="component" value="Unassembled WGS sequence"/>
</dbReference>
<dbReference type="PATRIC" id="fig|1217712.3.peg.3703"/>
<gene>
    <name evidence="1" type="ORF">F971_03835</name>
</gene>
<dbReference type="InterPro" id="IPR052936">
    <property type="entry name" value="Jasmonate_Hydroxylase-like"/>
</dbReference>
<evidence type="ECO:0000313" key="2">
    <source>
        <dbReference type="Proteomes" id="UP000013049"/>
    </source>
</evidence>
<accession>N8W203</accession>
<organism evidence="1 2">
    <name type="scientific">Acinetobacter vivianii</name>
    <dbReference type="NCBI Taxonomy" id="1776742"/>
    <lineage>
        <taxon>Bacteria</taxon>
        <taxon>Pseudomonadati</taxon>
        <taxon>Pseudomonadota</taxon>
        <taxon>Gammaproteobacteria</taxon>
        <taxon>Moraxellales</taxon>
        <taxon>Moraxellaceae</taxon>
        <taxon>Acinetobacter</taxon>
    </lineage>
</organism>
<dbReference type="HOGENOM" id="CLU_127039_1_1_6"/>
<dbReference type="EMBL" id="APPC01000026">
    <property type="protein sequence ID" value="ENU90908.1"/>
    <property type="molecule type" value="Genomic_DNA"/>
</dbReference>
<reference evidence="1 2" key="1">
    <citation type="submission" date="2013-02" db="EMBL/GenBank/DDBJ databases">
        <title>The Genome Sequence of Acinetobacter sp. NIPH 758.</title>
        <authorList>
            <consortium name="The Broad Institute Genome Sequencing Platform"/>
            <consortium name="The Broad Institute Genome Sequencing Center for Infectious Disease"/>
            <person name="Cerqueira G."/>
            <person name="Feldgarden M."/>
            <person name="Courvalin P."/>
            <person name="Perichon B."/>
            <person name="Grillot-Courvalin C."/>
            <person name="Clermont D."/>
            <person name="Rocha E."/>
            <person name="Yoon E.-J."/>
            <person name="Nemec A."/>
            <person name="Walker B."/>
            <person name="Young S.K."/>
            <person name="Zeng Q."/>
            <person name="Gargeya S."/>
            <person name="Fitzgerald M."/>
            <person name="Haas B."/>
            <person name="Abouelleil A."/>
            <person name="Alvarado L."/>
            <person name="Arachchi H.M."/>
            <person name="Berlin A.M."/>
            <person name="Chapman S.B."/>
            <person name="Dewar J."/>
            <person name="Goldberg J."/>
            <person name="Griggs A."/>
            <person name="Gujja S."/>
            <person name="Hansen M."/>
            <person name="Howarth C."/>
            <person name="Imamovic A."/>
            <person name="Larimer J."/>
            <person name="McCowan C."/>
            <person name="Murphy C."/>
            <person name="Neiman D."/>
            <person name="Pearson M."/>
            <person name="Priest M."/>
            <person name="Roberts A."/>
            <person name="Saif S."/>
            <person name="Shea T."/>
            <person name="Sisk P."/>
            <person name="Sykes S."/>
            <person name="Wortman J."/>
            <person name="Nusbaum C."/>
            <person name="Birren B."/>
        </authorList>
    </citation>
    <scope>NUCLEOTIDE SEQUENCE [LARGE SCALE GENOMIC DNA]</scope>
    <source>
        <strain evidence="1 2">NIPH 758</strain>
    </source>
</reference>
<name>N8W203_9GAMM</name>
<dbReference type="PANTHER" id="PTHR37811:SF2">
    <property type="entry name" value="ABM DOMAIN-CONTAINING PROTEIN"/>
    <property type="match status" value="1"/>
</dbReference>
<dbReference type="Gene3D" id="3.30.70.100">
    <property type="match status" value="1"/>
</dbReference>
<dbReference type="AlphaFoldDB" id="N8W203"/>
<dbReference type="InterPro" id="IPR011008">
    <property type="entry name" value="Dimeric_a/b-barrel"/>
</dbReference>
<protein>
    <recommendedName>
        <fullName evidence="3">ABM domain-containing protein</fullName>
    </recommendedName>
</protein>
<dbReference type="PANTHER" id="PTHR37811">
    <property type="entry name" value="BLL5343 PROTEIN"/>
    <property type="match status" value="1"/>
</dbReference>
<dbReference type="eggNOG" id="COG2329">
    <property type="taxonomic scope" value="Bacteria"/>
</dbReference>